<evidence type="ECO:0000256" key="7">
    <source>
        <dbReference type="RuleBase" id="RU363032"/>
    </source>
</evidence>
<evidence type="ECO:0000256" key="5">
    <source>
        <dbReference type="ARBA" id="ARBA00022989"/>
    </source>
</evidence>
<dbReference type="InterPro" id="IPR035906">
    <property type="entry name" value="MetI-like_sf"/>
</dbReference>
<keyword evidence="3" id="KW-1003">Cell membrane</keyword>
<dbReference type="OrthoDB" id="9783295at2"/>
<dbReference type="PANTHER" id="PTHR30151:SF19">
    <property type="entry name" value="ABC TRANSPORTER PERMEASE"/>
    <property type="match status" value="1"/>
</dbReference>
<feature type="transmembrane region" description="Helical" evidence="7">
    <location>
        <begin position="27"/>
        <end position="50"/>
    </location>
</feature>
<reference evidence="9 10" key="1">
    <citation type="submission" date="2019-09" db="EMBL/GenBank/DDBJ databases">
        <authorList>
            <person name="Valk L.C."/>
        </authorList>
    </citation>
    <scope>NUCLEOTIDE SEQUENCE [LARGE SCALE GENOMIC DNA]</scope>
    <source>
        <strain evidence="9">GalUA</strain>
    </source>
</reference>
<dbReference type="AlphaFoldDB" id="A0A7V7QMP9"/>
<comment type="subcellular location">
    <subcellularLocation>
        <location evidence="1 7">Cell membrane</location>
        <topology evidence="1 7">Multi-pass membrane protein</topology>
    </subcellularLocation>
</comment>
<evidence type="ECO:0000256" key="4">
    <source>
        <dbReference type="ARBA" id="ARBA00022692"/>
    </source>
</evidence>
<comment type="similarity">
    <text evidence="7">Belongs to the binding-protein-dependent transport system permease family.</text>
</comment>
<evidence type="ECO:0000256" key="6">
    <source>
        <dbReference type="ARBA" id="ARBA00023136"/>
    </source>
</evidence>
<dbReference type="Pfam" id="PF00528">
    <property type="entry name" value="BPD_transp_1"/>
    <property type="match status" value="1"/>
</dbReference>
<dbReference type="PROSITE" id="PS50928">
    <property type="entry name" value="ABC_TM1"/>
    <property type="match status" value="1"/>
</dbReference>
<feature type="transmembrane region" description="Helical" evidence="7">
    <location>
        <begin position="70"/>
        <end position="100"/>
    </location>
</feature>
<keyword evidence="6 7" id="KW-0472">Membrane</keyword>
<feature type="transmembrane region" description="Helical" evidence="7">
    <location>
        <begin position="112"/>
        <end position="133"/>
    </location>
</feature>
<dbReference type="PANTHER" id="PTHR30151">
    <property type="entry name" value="ALKANE SULFONATE ABC TRANSPORTER-RELATED, MEMBRANE SUBUNIT"/>
    <property type="match status" value="1"/>
</dbReference>
<evidence type="ECO:0000313" key="9">
    <source>
        <dbReference type="EMBL" id="KAB1439959.1"/>
    </source>
</evidence>
<feature type="transmembrane region" description="Helical" evidence="7">
    <location>
        <begin position="235"/>
        <end position="254"/>
    </location>
</feature>
<evidence type="ECO:0000256" key="2">
    <source>
        <dbReference type="ARBA" id="ARBA00022448"/>
    </source>
</evidence>
<gene>
    <name evidence="9" type="ORF">F7O84_06145</name>
</gene>
<feature type="transmembrane region" description="Helical" evidence="7">
    <location>
        <begin position="192"/>
        <end position="215"/>
    </location>
</feature>
<dbReference type="InterPro" id="IPR000515">
    <property type="entry name" value="MetI-like"/>
</dbReference>
<comment type="caution">
    <text evidence="9">The sequence shown here is derived from an EMBL/GenBank/DDBJ whole genome shotgun (WGS) entry which is preliminary data.</text>
</comment>
<keyword evidence="5 7" id="KW-1133">Transmembrane helix</keyword>
<dbReference type="GO" id="GO:0005886">
    <property type="term" value="C:plasma membrane"/>
    <property type="evidence" value="ECO:0007669"/>
    <property type="project" value="UniProtKB-SubCell"/>
</dbReference>
<dbReference type="GO" id="GO:0055085">
    <property type="term" value="P:transmembrane transport"/>
    <property type="evidence" value="ECO:0007669"/>
    <property type="project" value="InterPro"/>
</dbReference>
<dbReference type="Proteomes" id="UP000461768">
    <property type="component" value="Unassembled WGS sequence"/>
</dbReference>
<dbReference type="SUPFAM" id="SSF161098">
    <property type="entry name" value="MetI-like"/>
    <property type="match status" value="1"/>
</dbReference>
<dbReference type="Gene3D" id="1.10.3720.10">
    <property type="entry name" value="MetI-like"/>
    <property type="match status" value="1"/>
</dbReference>
<evidence type="ECO:0000313" key="10">
    <source>
        <dbReference type="Proteomes" id="UP000461768"/>
    </source>
</evidence>
<feature type="domain" description="ABC transmembrane type-1" evidence="8">
    <location>
        <begin position="74"/>
        <end position="255"/>
    </location>
</feature>
<proteinExistence type="inferred from homology"/>
<keyword evidence="4 7" id="KW-0812">Transmembrane</keyword>
<reference evidence="9 10" key="2">
    <citation type="submission" date="2020-02" db="EMBL/GenBank/DDBJ databases">
        <title>Candidatus Galacturonibacter soehngenii shows hetero-acetogenic catabolism of galacturonic acid but lacks a canonical carbon monoxide dehydrogenase/acetyl-CoA synthase complex.</title>
        <authorList>
            <person name="Diender M."/>
            <person name="Stouten G.R."/>
            <person name="Petersen J.F."/>
            <person name="Nielsen P.H."/>
            <person name="Dueholm M.S."/>
            <person name="Pronk J.T."/>
            <person name="Van Loosdrecht M.C.M."/>
        </authorList>
    </citation>
    <scope>NUCLEOTIDE SEQUENCE [LARGE SCALE GENOMIC DNA]</scope>
    <source>
        <strain evidence="9">GalUA</strain>
    </source>
</reference>
<organism evidence="9 10">
    <name type="scientific">Candidatus Galacturonatibacter soehngenii</name>
    <dbReference type="NCBI Taxonomy" id="2307010"/>
    <lineage>
        <taxon>Bacteria</taxon>
        <taxon>Bacillati</taxon>
        <taxon>Bacillota</taxon>
        <taxon>Clostridia</taxon>
        <taxon>Lachnospirales</taxon>
        <taxon>Lachnospiraceae</taxon>
        <taxon>Candidatus Galacturonatibacter</taxon>
    </lineage>
</organism>
<name>A0A7V7QMP9_9FIRM</name>
<dbReference type="RefSeq" id="WP_151143049.1">
    <property type="nucleotide sequence ID" value="NZ_WAGX01000004.1"/>
</dbReference>
<dbReference type="EMBL" id="WAGX01000004">
    <property type="protein sequence ID" value="KAB1439959.1"/>
    <property type="molecule type" value="Genomic_DNA"/>
</dbReference>
<sequence length="265" mass="29887">MNDISIRQLEFIKQKTKYRRSVTRYRIAIFFAFIIIWQLTASFGIIDSFIFSSPIKIFACFYSMLKDGTILHHIFITLTETFLSFFLVIVIGILISVILWSNEKLSKILEPYLVVLNSLPKSALAPLLIVWLGANMRTIIVAGISVAIFGTIINLYTGFKEVNLDKIKLIYTLGGNKTNVLLKVVLPSSIPIIISTMKVNIGLSLVGVVIGEFLAARKGLGYLIIYGSQVFKLDWVIMSIVILCIIAMLLYKAINLLEKMYLKHI</sequence>
<protein>
    <submittedName>
        <fullName evidence="9">ABC transporter permease</fullName>
    </submittedName>
</protein>
<dbReference type="CDD" id="cd06261">
    <property type="entry name" value="TM_PBP2"/>
    <property type="match status" value="1"/>
</dbReference>
<evidence type="ECO:0000256" key="3">
    <source>
        <dbReference type="ARBA" id="ARBA00022475"/>
    </source>
</evidence>
<keyword evidence="2 7" id="KW-0813">Transport</keyword>
<accession>A0A7V7QMP9</accession>
<evidence type="ECO:0000256" key="1">
    <source>
        <dbReference type="ARBA" id="ARBA00004651"/>
    </source>
</evidence>
<evidence type="ECO:0000259" key="8">
    <source>
        <dbReference type="PROSITE" id="PS50928"/>
    </source>
</evidence>
<keyword evidence="10" id="KW-1185">Reference proteome</keyword>
<feature type="transmembrane region" description="Helical" evidence="7">
    <location>
        <begin position="139"/>
        <end position="159"/>
    </location>
</feature>